<protein>
    <recommendedName>
        <fullName evidence="4">MADF domain-containing protein</fullName>
    </recommendedName>
</protein>
<gene>
    <name evidence="2" type="ORF">WMY93_022144</name>
</gene>
<evidence type="ECO:0000313" key="3">
    <source>
        <dbReference type="Proteomes" id="UP001460270"/>
    </source>
</evidence>
<name>A0AAW0NHB6_9GOBI</name>
<sequence length="173" mass="19231">MNYGGAARAQCEADAADVGPLSTQLSVCCFTEPALSEVKTFISTATTPVLHTRLWKTMNRGQTWAKEEQANERAWLFAVRGAVPHKNQKLRQQYIKIRDALSKTGSSTKVKDKFVWYDALDKILGTKPDVEPVDIVESFEDTETVEPSQSQDTDYQEGEDTEDDANISGQLSP</sequence>
<keyword evidence="3" id="KW-1185">Reference proteome</keyword>
<feature type="region of interest" description="Disordered" evidence="1">
    <location>
        <begin position="134"/>
        <end position="173"/>
    </location>
</feature>
<evidence type="ECO:0008006" key="4">
    <source>
        <dbReference type="Google" id="ProtNLM"/>
    </source>
</evidence>
<feature type="compositionally biased region" description="Acidic residues" evidence="1">
    <location>
        <begin position="154"/>
        <end position="165"/>
    </location>
</feature>
<accession>A0AAW0NHB6</accession>
<comment type="caution">
    <text evidence="2">The sequence shown here is derived from an EMBL/GenBank/DDBJ whole genome shotgun (WGS) entry which is preliminary data.</text>
</comment>
<feature type="compositionally biased region" description="Acidic residues" evidence="1">
    <location>
        <begin position="134"/>
        <end position="144"/>
    </location>
</feature>
<dbReference type="Proteomes" id="UP001460270">
    <property type="component" value="Unassembled WGS sequence"/>
</dbReference>
<proteinExistence type="predicted"/>
<dbReference type="AlphaFoldDB" id="A0AAW0NHB6"/>
<evidence type="ECO:0000313" key="2">
    <source>
        <dbReference type="EMBL" id="KAK7896819.1"/>
    </source>
</evidence>
<evidence type="ECO:0000256" key="1">
    <source>
        <dbReference type="SAM" id="MobiDB-lite"/>
    </source>
</evidence>
<reference evidence="3" key="1">
    <citation type="submission" date="2024-04" db="EMBL/GenBank/DDBJ databases">
        <title>Salinicola lusitanus LLJ914,a marine bacterium isolated from the Okinawa Trough.</title>
        <authorList>
            <person name="Li J."/>
        </authorList>
    </citation>
    <scope>NUCLEOTIDE SEQUENCE [LARGE SCALE GENOMIC DNA]</scope>
</reference>
<organism evidence="2 3">
    <name type="scientific">Mugilogobius chulae</name>
    <name type="common">yellowstripe goby</name>
    <dbReference type="NCBI Taxonomy" id="88201"/>
    <lineage>
        <taxon>Eukaryota</taxon>
        <taxon>Metazoa</taxon>
        <taxon>Chordata</taxon>
        <taxon>Craniata</taxon>
        <taxon>Vertebrata</taxon>
        <taxon>Euteleostomi</taxon>
        <taxon>Actinopterygii</taxon>
        <taxon>Neopterygii</taxon>
        <taxon>Teleostei</taxon>
        <taxon>Neoteleostei</taxon>
        <taxon>Acanthomorphata</taxon>
        <taxon>Gobiaria</taxon>
        <taxon>Gobiiformes</taxon>
        <taxon>Gobioidei</taxon>
        <taxon>Gobiidae</taxon>
        <taxon>Gobionellinae</taxon>
        <taxon>Mugilogobius</taxon>
    </lineage>
</organism>
<dbReference type="EMBL" id="JBBPFD010000015">
    <property type="protein sequence ID" value="KAK7896819.1"/>
    <property type="molecule type" value="Genomic_DNA"/>
</dbReference>